<evidence type="ECO:0000256" key="4">
    <source>
        <dbReference type="ARBA" id="ARBA00022525"/>
    </source>
</evidence>
<dbReference type="VEuPathDB" id="FungiDB:SPRG_05417"/>
<dbReference type="PANTHER" id="PTHR11319:SF35">
    <property type="entry name" value="OUTER MEMBRANE PROTEIN PMPC-RELATED"/>
    <property type="match status" value="1"/>
</dbReference>
<dbReference type="AlphaFoldDB" id="A0A067CJ47"/>
<keyword evidence="5" id="KW-0732">Signal</keyword>
<dbReference type="SUPFAM" id="SSF51126">
    <property type="entry name" value="Pectin lyase-like"/>
    <property type="match status" value="1"/>
</dbReference>
<keyword evidence="4" id="KW-0964">Secreted</keyword>
<keyword evidence="7" id="KW-0998">Cell outer membrane</keyword>
<dbReference type="KEGG" id="spar:SPRG_05417"/>
<proteinExistence type="predicted"/>
<dbReference type="Proteomes" id="UP000030745">
    <property type="component" value="Unassembled WGS sequence"/>
</dbReference>
<evidence type="ECO:0000256" key="5">
    <source>
        <dbReference type="ARBA" id="ARBA00022729"/>
    </source>
</evidence>
<dbReference type="Gene3D" id="2.160.20.10">
    <property type="entry name" value="Single-stranded right-handed beta-helix, Pectin lyase-like"/>
    <property type="match status" value="1"/>
</dbReference>
<name>A0A067CJ47_SAPPC</name>
<dbReference type="PANTHER" id="PTHR11319">
    <property type="entry name" value="G PROTEIN-COUPLED RECEPTOR-RELATED"/>
    <property type="match status" value="1"/>
</dbReference>
<evidence type="ECO:0000256" key="2">
    <source>
        <dbReference type="ARBA" id="ARBA00004442"/>
    </source>
</evidence>
<comment type="subcellular location">
    <subcellularLocation>
        <location evidence="1">Cell envelope</location>
    </subcellularLocation>
    <subcellularLocation>
        <location evidence="2">Cell outer membrane</location>
    </subcellularLocation>
    <subcellularLocation>
        <location evidence="3">Secreted</location>
    </subcellularLocation>
</comment>
<dbReference type="InterPro" id="IPR012334">
    <property type="entry name" value="Pectin_lyas_fold"/>
</dbReference>
<dbReference type="RefSeq" id="XP_012200052.1">
    <property type="nucleotide sequence ID" value="XM_012344662.1"/>
</dbReference>
<keyword evidence="6" id="KW-0472">Membrane</keyword>
<evidence type="ECO:0000313" key="8">
    <source>
        <dbReference type="EMBL" id="KDO29175.1"/>
    </source>
</evidence>
<protein>
    <recommendedName>
        <fullName evidence="10">Right handed beta helix domain-containing protein</fullName>
    </recommendedName>
</protein>
<dbReference type="GeneID" id="24127813"/>
<accession>A0A067CJ47</accession>
<evidence type="ECO:0000256" key="3">
    <source>
        <dbReference type="ARBA" id="ARBA00004613"/>
    </source>
</evidence>
<evidence type="ECO:0000256" key="1">
    <source>
        <dbReference type="ARBA" id="ARBA00004196"/>
    </source>
</evidence>
<gene>
    <name evidence="8" type="ORF">SPRG_05417</name>
</gene>
<reference evidence="8 9" key="1">
    <citation type="journal article" date="2013" name="PLoS Genet.">
        <title>Distinctive expansion of potential virulence genes in the genome of the oomycete fish pathogen Saprolegnia parasitica.</title>
        <authorList>
            <person name="Jiang R.H."/>
            <person name="de Bruijn I."/>
            <person name="Haas B.J."/>
            <person name="Belmonte R."/>
            <person name="Lobach L."/>
            <person name="Christie J."/>
            <person name="van den Ackerveken G."/>
            <person name="Bottin A."/>
            <person name="Bulone V."/>
            <person name="Diaz-Moreno S.M."/>
            <person name="Dumas B."/>
            <person name="Fan L."/>
            <person name="Gaulin E."/>
            <person name="Govers F."/>
            <person name="Grenville-Briggs L.J."/>
            <person name="Horner N.R."/>
            <person name="Levin J.Z."/>
            <person name="Mammella M."/>
            <person name="Meijer H.J."/>
            <person name="Morris P."/>
            <person name="Nusbaum C."/>
            <person name="Oome S."/>
            <person name="Phillips A.J."/>
            <person name="van Rooyen D."/>
            <person name="Rzeszutek E."/>
            <person name="Saraiva M."/>
            <person name="Secombes C.J."/>
            <person name="Seidl M.F."/>
            <person name="Snel B."/>
            <person name="Stassen J.H."/>
            <person name="Sykes S."/>
            <person name="Tripathy S."/>
            <person name="van den Berg H."/>
            <person name="Vega-Arreguin J.C."/>
            <person name="Wawra S."/>
            <person name="Young S.K."/>
            <person name="Zeng Q."/>
            <person name="Dieguez-Uribeondo J."/>
            <person name="Russ C."/>
            <person name="Tyler B.M."/>
            <person name="van West P."/>
        </authorList>
    </citation>
    <scope>NUCLEOTIDE SEQUENCE [LARGE SCALE GENOMIC DNA]</scope>
    <source>
        <strain evidence="8 9">CBS 223.65</strain>
    </source>
</reference>
<dbReference type="GO" id="GO:0005576">
    <property type="term" value="C:extracellular region"/>
    <property type="evidence" value="ECO:0007669"/>
    <property type="project" value="UniProtKB-SubCell"/>
</dbReference>
<keyword evidence="9" id="KW-1185">Reference proteome</keyword>
<evidence type="ECO:0000256" key="6">
    <source>
        <dbReference type="ARBA" id="ARBA00023136"/>
    </source>
</evidence>
<dbReference type="InterPro" id="IPR003368">
    <property type="entry name" value="POMP_repeat"/>
</dbReference>
<sequence length="213" mass="21949">MSPFQSLRGALAARPASASSTYTLLVQPGTYAAECPLDLTNVTIIGVALSPTIVCAVPSQWSIAGVVDIENVAFAGVRLVATMAQLSLTRVSIRGIKASCGGCVAAVHSYLWVDRVNCVGGRANNKGGAIYLENTAVAGRALNVSHNHARQGGGVYIGQRSHWQVSGADISSNVAQADGGGICTNDAAHVDIHSTRFYNNAADRDGGAILLAT</sequence>
<dbReference type="InterPro" id="IPR011050">
    <property type="entry name" value="Pectin_lyase_fold/virulence"/>
</dbReference>
<evidence type="ECO:0000313" key="9">
    <source>
        <dbReference type="Proteomes" id="UP000030745"/>
    </source>
</evidence>
<evidence type="ECO:0000256" key="7">
    <source>
        <dbReference type="ARBA" id="ARBA00023237"/>
    </source>
</evidence>
<dbReference type="EMBL" id="KK583207">
    <property type="protein sequence ID" value="KDO29175.1"/>
    <property type="molecule type" value="Genomic_DNA"/>
</dbReference>
<evidence type="ECO:0008006" key="10">
    <source>
        <dbReference type="Google" id="ProtNLM"/>
    </source>
</evidence>
<organism evidence="8 9">
    <name type="scientific">Saprolegnia parasitica (strain CBS 223.65)</name>
    <dbReference type="NCBI Taxonomy" id="695850"/>
    <lineage>
        <taxon>Eukaryota</taxon>
        <taxon>Sar</taxon>
        <taxon>Stramenopiles</taxon>
        <taxon>Oomycota</taxon>
        <taxon>Saprolegniomycetes</taxon>
        <taxon>Saprolegniales</taxon>
        <taxon>Saprolegniaceae</taxon>
        <taxon>Saprolegnia</taxon>
    </lineage>
</organism>
<dbReference type="Pfam" id="PF02415">
    <property type="entry name" value="Chlam_PMP"/>
    <property type="match status" value="1"/>
</dbReference>